<organism evidence="1 2">
    <name type="scientific">Desulfosalsimonas propionicica</name>
    <dbReference type="NCBI Taxonomy" id="332175"/>
    <lineage>
        <taxon>Bacteria</taxon>
        <taxon>Pseudomonadati</taxon>
        <taxon>Thermodesulfobacteriota</taxon>
        <taxon>Desulfobacteria</taxon>
        <taxon>Desulfobacterales</taxon>
        <taxon>Desulfosalsimonadaceae</taxon>
        <taxon>Desulfosalsimonas</taxon>
    </lineage>
</organism>
<dbReference type="Pfam" id="PF10082">
    <property type="entry name" value="BBP2_2"/>
    <property type="match status" value="1"/>
</dbReference>
<evidence type="ECO:0000313" key="2">
    <source>
        <dbReference type="Proteomes" id="UP000525298"/>
    </source>
</evidence>
<name>A0A7W0C9B0_9BACT</name>
<dbReference type="EMBL" id="JACDUS010000004">
    <property type="protein sequence ID" value="MBA2881454.1"/>
    <property type="molecule type" value="Genomic_DNA"/>
</dbReference>
<dbReference type="Proteomes" id="UP000525298">
    <property type="component" value="Unassembled WGS sequence"/>
</dbReference>
<reference evidence="1 2" key="1">
    <citation type="submission" date="2020-07" db="EMBL/GenBank/DDBJ databases">
        <title>Genomic Encyclopedia of Type Strains, Phase IV (KMG-IV): sequencing the most valuable type-strain genomes for metagenomic binning, comparative biology and taxonomic classification.</title>
        <authorList>
            <person name="Goeker M."/>
        </authorList>
    </citation>
    <scope>NUCLEOTIDE SEQUENCE [LARGE SCALE GENOMIC DNA]</scope>
    <source>
        <strain evidence="1 2">DSM 17721</strain>
    </source>
</reference>
<dbReference type="RefSeq" id="WP_181551113.1">
    <property type="nucleotide sequence ID" value="NZ_JACDUS010000004.1"/>
</dbReference>
<keyword evidence="2" id="KW-1185">Reference proteome</keyword>
<proteinExistence type="predicted"/>
<gene>
    <name evidence="1" type="ORF">HNR65_001781</name>
</gene>
<sequence length="413" mass="48523">MFIRHYKSMAFLMLAIFCFISGTALGQGNIRVGSMRVLPEISYKLEKNDNIFLEDKNKQDDYIHTLSPSLTLDWRKDTNNSVRLGYQADIVRYDSYSPIDYETHQADLEFEYASPTGFYVKGSDKFVDTSDPYGSLNEYKRGVPQTKRWHNTAVGIFGYNFPNKLSAELHYRNYIQDYDRFIDHWQNYTVHEPGLKIFYRILPKTSALFEYRWETRSYDEQQRASDNSYGADRRSSQDFDYHRFFIGLNFDPSAKVNGEMKIGWGRRDFENDLSFRTDASGNPLSYDDSSTWIAETFLYYQMLARTKWSFSLMRGDMDSADMETTAYTRTRVGLGVEQGITRRLKFFGNLYYEHDDYEQDRKDKEYGAGLRLQLAVKQWCFVNASYLYVEEDSNIDDNSFSNNRLGVSAELRF</sequence>
<accession>A0A7W0C9B0</accession>
<comment type="caution">
    <text evidence="1">The sequence shown here is derived from an EMBL/GenBank/DDBJ whole genome shotgun (WGS) entry which is preliminary data.</text>
</comment>
<dbReference type="InterPro" id="IPR018759">
    <property type="entry name" value="BBP2_2"/>
</dbReference>
<evidence type="ECO:0000313" key="1">
    <source>
        <dbReference type="EMBL" id="MBA2881454.1"/>
    </source>
</evidence>
<dbReference type="AlphaFoldDB" id="A0A7W0C9B0"/>
<protein>
    <submittedName>
        <fullName evidence="1">Uncharacterized protein</fullName>
    </submittedName>
</protein>